<keyword evidence="3" id="KW-0009">Actin-binding</keyword>
<dbReference type="InterPro" id="IPR036872">
    <property type="entry name" value="CH_dom_sf"/>
</dbReference>
<organism evidence="6 7">
    <name type="scientific">Trifolium pratense</name>
    <name type="common">Red clover</name>
    <dbReference type="NCBI Taxonomy" id="57577"/>
    <lineage>
        <taxon>Eukaryota</taxon>
        <taxon>Viridiplantae</taxon>
        <taxon>Streptophyta</taxon>
        <taxon>Embryophyta</taxon>
        <taxon>Tracheophyta</taxon>
        <taxon>Spermatophyta</taxon>
        <taxon>Magnoliopsida</taxon>
        <taxon>eudicotyledons</taxon>
        <taxon>Gunneridae</taxon>
        <taxon>Pentapetalae</taxon>
        <taxon>rosids</taxon>
        <taxon>fabids</taxon>
        <taxon>Fabales</taxon>
        <taxon>Fabaceae</taxon>
        <taxon>Papilionoideae</taxon>
        <taxon>50 kb inversion clade</taxon>
        <taxon>NPAAA clade</taxon>
        <taxon>Hologalegina</taxon>
        <taxon>IRL clade</taxon>
        <taxon>Trifolieae</taxon>
        <taxon>Trifolium</taxon>
    </lineage>
</organism>
<comment type="caution">
    <text evidence="6">The sequence shown here is derived from an EMBL/GenBank/DDBJ whole genome shotgun (WGS) entry which is preliminary data.</text>
</comment>
<dbReference type="GO" id="GO:0051015">
    <property type="term" value="F:actin filament binding"/>
    <property type="evidence" value="ECO:0007669"/>
    <property type="project" value="InterPro"/>
</dbReference>
<evidence type="ECO:0000256" key="2">
    <source>
        <dbReference type="ARBA" id="ARBA00022737"/>
    </source>
</evidence>
<dbReference type="Gene3D" id="1.10.418.10">
    <property type="entry name" value="Calponin-like domain"/>
    <property type="match status" value="1"/>
</dbReference>
<gene>
    <name evidence="6" type="ORF">L195_g052771</name>
</gene>
<dbReference type="PROSITE" id="PS50021">
    <property type="entry name" value="CH"/>
    <property type="match status" value="1"/>
</dbReference>
<evidence type="ECO:0000313" key="7">
    <source>
        <dbReference type="Proteomes" id="UP000236291"/>
    </source>
</evidence>
<protein>
    <submittedName>
        <fullName evidence="6">Fimbrin-like protein 2-like</fullName>
    </submittedName>
</protein>
<dbReference type="FunFam" id="1.10.418.10:FF:000119">
    <property type="entry name" value="Fimbrin-like protein 2-like"/>
    <property type="match status" value="1"/>
</dbReference>
<comment type="subunit">
    <text evidence="1">Interacts with F-actin.</text>
</comment>
<feature type="domain" description="Calponin-homology (CH)" evidence="5">
    <location>
        <begin position="1"/>
        <end position="44"/>
    </location>
</feature>
<dbReference type="PANTHER" id="PTHR19961">
    <property type="entry name" value="FIMBRIN/PLASTIN"/>
    <property type="match status" value="1"/>
</dbReference>
<dbReference type="InterPro" id="IPR001715">
    <property type="entry name" value="CH_dom"/>
</dbReference>
<dbReference type="SUPFAM" id="SSF47576">
    <property type="entry name" value="Calponin-homology domain, CH-domain"/>
    <property type="match status" value="1"/>
</dbReference>
<evidence type="ECO:0000256" key="4">
    <source>
        <dbReference type="SAM" id="MobiDB-lite"/>
    </source>
</evidence>
<dbReference type="STRING" id="57577.A0A2K3K6Y3"/>
<reference evidence="6 7" key="1">
    <citation type="journal article" date="2014" name="Am. J. Bot.">
        <title>Genome assembly and annotation for red clover (Trifolium pratense; Fabaceae).</title>
        <authorList>
            <person name="Istvanek J."/>
            <person name="Jaros M."/>
            <person name="Krenek A."/>
            <person name="Repkova J."/>
        </authorList>
    </citation>
    <scope>NUCLEOTIDE SEQUENCE [LARGE SCALE GENOMIC DNA]</scope>
    <source>
        <strain evidence="7">cv. Tatra</strain>
        <tissue evidence="6">Young leaves</tissue>
    </source>
</reference>
<sequence>MNASYIISIARKLGCSIFLLPEDITEVNQKMILTLTASIMSWFLKHPHEERTLGTSDSESGSQLETISNSTLDDFSSDSSVDENGNM</sequence>
<evidence type="ECO:0000256" key="1">
    <source>
        <dbReference type="ARBA" id="ARBA00011385"/>
    </source>
</evidence>
<dbReference type="Pfam" id="PF00307">
    <property type="entry name" value="CH"/>
    <property type="match status" value="1"/>
</dbReference>
<dbReference type="AlphaFoldDB" id="A0A2K3K6Y3"/>
<evidence type="ECO:0000259" key="5">
    <source>
        <dbReference type="PROSITE" id="PS50021"/>
    </source>
</evidence>
<feature type="compositionally biased region" description="Polar residues" evidence="4">
    <location>
        <begin position="53"/>
        <end position="87"/>
    </location>
</feature>
<dbReference type="GO" id="GO:0005884">
    <property type="term" value="C:actin filament"/>
    <property type="evidence" value="ECO:0007669"/>
    <property type="project" value="TreeGrafter"/>
</dbReference>
<accession>A0A2K3K6Y3</accession>
<dbReference type="Proteomes" id="UP000236291">
    <property type="component" value="Unassembled WGS sequence"/>
</dbReference>
<dbReference type="EMBL" id="ASHM01086696">
    <property type="protein sequence ID" value="PNX62047.1"/>
    <property type="molecule type" value="Genomic_DNA"/>
</dbReference>
<dbReference type="InterPro" id="IPR039959">
    <property type="entry name" value="Fimbrin/Plastin"/>
</dbReference>
<dbReference type="GO" id="GO:0032432">
    <property type="term" value="C:actin filament bundle"/>
    <property type="evidence" value="ECO:0007669"/>
    <property type="project" value="TreeGrafter"/>
</dbReference>
<keyword evidence="2" id="KW-0677">Repeat</keyword>
<proteinExistence type="predicted"/>
<dbReference type="GO" id="GO:0005737">
    <property type="term" value="C:cytoplasm"/>
    <property type="evidence" value="ECO:0007669"/>
    <property type="project" value="TreeGrafter"/>
</dbReference>
<feature type="region of interest" description="Disordered" evidence="4">
    <location>
        <begin position="51"/>
        <end position="87"/>
    </location>
</feature>
<dbReference type="PANTHER" id="PTHR19961:SF18">
    <property type="entry name" value="FI19014P1"/>
    <property type="match status" value="1"/>
</dbReference>
<name>A0A2K3K6Y3_TRIPR</name>
<dbReference type="GO" id="GO:0051017">
    <property type="term" value="P:actin filament bundle assembly"/>
    <property type="evidence" value="ECO:0007669"/>
    <property type="project" value="InterPro"/>
</dbReference>
<evidence type="ECO:0000313" key="6">
    <source>
        <dbReference type="EMBL" id="PNX62047.1"/>
    </source>
</evidence>
<evidence type="ECO:0000256" key="3">
    <source>
        <dbReference type="ARBA" id="ARBA00023203"/>
    </source>
</evidence>
<dbReference type="GO" id="GO:0051639">
    <property type="term" value="P:actin filament network formation"/>
    <property type="evidence" value="ECO:0007669"/>
    <property type="project" value="TreeGrafter"/>
</dbReference>
<reference evidence="6 7" key="2">
    <citation type="journal article" date="2017" name="Front. Plant Sci.">
        <title>Gene Classification and Mining of Molecular Markers Useful in Red Clover (Trifolium pratense) Breeding.</title>
        <authorList>
            <person name="Istvanek J."/>
            <person name="Dluhosova J."/>
            <person name="Dluhos P."/>
            <person name="Patkova L."/>
            <person name="Nedelnik J."/>
            <person name="Repkova J."/>
        </authorList>
    </citation>
    <scope>NUCLEOTIDE SEQUENCE [LARGE SCALE GENOMIC DNA]</scope>
    <source>
        <strain evidence="7">cv. Tatra</strain>
        <tissue evidence="6">Young leaves</tissue>
    </source>
</reference>